<keyword evidence="2" id="KW-1185">Reference proteome</keyword>
<organism evidence="1 2">
    <name type="scientific">Nocardiopsis suaedae</name>
    <dbReference type="NCBI Taxonomy" id="3018444"/>
    <lineage>
        <taxon>Bacteria</taxon>
        <taxon>Bacillati</taxon>
        <taxon>Actinomycetota</taxon>
        <taxon>Actinomycetes</taxon>
        <taxon>Streptosporangiales</taxon>
        <taxon>Nocardiopsidaceae</taxon>
        <taxon>Nocardiopsis</taxon>
    </lineage>
</organism>
<accession>A0ABT4TJ27</accession>
<proteinExistence type="predicted"/>
<dbReference type="Proteomes" id="UP001165685">
    <property type="component" value="Unassembled WGS sequence"/>
</dbReference>
<evidence type="ECO:0000313" key="2">
    <source>
        <dbReference type="Proteomes" id="UP001165685"/>
    </source>
</evidence>
<comment type="caution">
    <text evidence="1">The sequence shown here is derived from an EMBL/GenBank/DDBJ whole genome shotgun (WGS) entry which is preliminary data.</text>
</comment>
<evidence type="ECO:0008006" key="3">
    <source>
        <dbReference type="Google" id="ProtNLM"/>
    </source>
</evidence>
<reference evidence="1" key="1">
    <citation type="submission" date="2023-01" db="EMBL/GenBank/DDBJ databases">
        <title>Draft genome sequence of Nocardiopsis sp. LSu2-4 isolated from halophytes.</title>
        <authorList>
            <person name="Duangmal K."/>
            <person name="Chantavorakit T."/>
        </authorList>
    </citation>
    <scope>NUCLEOTIDE SEQUENCE</scope>
    <source>
        <strain evidence="1">LSu2-4</strain>
    </source>
</reference>
<protein>
    <recommendedName>
        <fullName evidence="3">Thiocillin family RiPP</fullName>
    </recommendedName>
</protein>
<name>A0ABT4TJ27_9ACTN</name>
<dbReference type="RefSeq" id="WP_270677257.1">
    <property type="nucleotide sequence ID" value="NZ_JAQFWP010000013.1"/>
</dbReference>
<evidence type="ECO:0000313" key="1">
    <source>
        <dbReference type="EMBL" id="MDA2804689.1"/>
    </source>
</evidence>
<gene>
    <name evidence="1" type="ORF">O4U47_09215</name>
</gene>
<dbReference type="EMBL" id="JAQFWP010000013">
    <property type="protein sequence ID" value="MDA2804689.1"/>
    <property type="molecule type" value="Genomic_DNA"/>
</dbReference>
<sequence length="48" mass="4814">MDQSVFGDLDLLAAAGAEAADVTVAMDESVDAPTTVPCGITISITLDC</sequence>